<keyword evidence="4 11" id="KW-0812">Transmembrane</keyword>
<evidence type="ECO:0000313" key="14">
    <source>
        <dbReference type="Proteomes" id="UP000640489"/>
    </source>
</evidence>
<evidence type="ECO:0000256" key="9">
    <source>
        <dbReference type="ARBA" id="ARBA00023012"/>
    </source>
</evidence>
<keyword evidence="10 11" id="KW-0472">Membrane</keyword>
<dbReference type="Proteomes" id="UP000640489">
    <property type="component" value="Unassembled WGS sequence"/>
</dbReference>
<keyword evidence="5" id="KW-0547">Nucleotide-binding</keyword>
<feature type="domain" description="Sensor protein KdpD transmembrane" evidence="12">
    <location>
        <begin position="12"/>
        <end position="118"/>
    </location>
</feature>
<evidence type="ECO:0000256" key="3">
    <source>
        <dbReference type="ARBA" id="ARBA00022679"/>
    </source>
</evidence>
<dbReference type="InterPro" id="IPR025201">
    <property type="entry name" value="KdpD_TM"/>
</dbReference>
<dbReference type="EMBL" id="JADKPN010000009">
    <property type="protein sequence ID" value="MBF4764430.1"/>
    <property type="molecule type" value="Genomic_DNA"/>
</dbReference>
<keyword evidence="7" id="KW-0067">ATP-binding</keyword>
<name>A0A930YLA6_9ACTN</name>
<accession>A0A930YLA6</accession>
<evidence type="ECO:0000256" key="10">
    <source>
        <dbReference type="ARBA" id="ARBA00023136"/>
    </source>
</evidence>
<evidence type="ECO:0000256" key="1">
    <source>
        <dbReference type="ARBA" id="ARBA00004141"/>
    </source>
</evidence>
<keyword evidence="8 11" id="KW-1133">Transmembrane helix</keyword>
<evidence type="ECO:0000256" key="2">
    <source>
        <dbReference type="ARBA" id="ARBA00022553"/>
    </source>
</evidence>
<keyword evidence="9" id="KW-0902">Two-component regulatory system</keyword>
<protein>
    <submittedName>
        <fullName evidence="13">PAS domain-containing sensor histidine kinase</fullName>
    </submittedName>
</protein>
<sequence>MEVRTGSPAILYGAALVGPIAVSTALAGLRGTVHDTNAVLVLVLVVVAVAAAGSRSAGIVAALSCAVWFDFFLTQPYLTFTITRRDDVETAVLLTAVGLAVTEIALWGRRQQARASRREGYLTGVVGAAALVAEGEAEPAVVVDFVRRQIMEVLGVDRCEFVPGPPVSRPRLIQDGSIVRDGQTLDVDRAGLPTNDVIELPVSRGGVVLGRFVLTAAARVVWTTREQRLVAVTLADQAAAVLSGNQSEPKPGNLGRTP</sequence>
<evidence type="ECO:0000256" key="7">
    <source>
        <dbReference type="ARBA" id="ARBA00022840"/>
    </source>
</evidence>
<dbReference type="GO" id="GO:0000160">
    <property type="term" value="P:phosphorelay signal transduction system"/>
    <property type="evidence" value="ECO:0007669"/>
    <property type="project" value="UniProtKB-KW"/>
</dbReference>
<dbReference type="InterPro" id="IPR038318">
    <property type="entry name" value="KdpD_sf"/>
</dbReference>
<evidence type="ECO:0000256" key="6">
    <source>
        <dbReference type="ARBA" id="ARBA00022777"/>
    </source>
</evidence>
<reference evidence="13" key="1">
    <citation type="submission" date="2020-11" db="EMBL/GenBank/DDBJ databases">
        <title>Nocardioides sp. nov., isolated from Soil of Cynanchum wilfordii Hemsley rhizosphere.</title>
        <authorList>
            <person name="Lee J.-S."/>
            <person name="Suh M.K."/>
            <person name="Kim J.-S."/>
        </authorList>
    </citation>
    <scope>NUCLEOTIDE SEQUENCE</scope>
    <source>
        <strain evidence="13">KCTC 19275</strain>
    </source>
</reference>
<dbReference type="Gene3D" id="1.20.120.620">
    <property type="entry name" value="Backbone structure of the membrane domain of e. Coli histidine kinase receptor kdpd"/>
    <property type="match status" value="1"/>
</dbReference>
<dbReference type="GO" id="GO:0016301">
    <property type="term" value="F:kinase activity"/>
    <property type="evidence" value="ECO:0007669"/>
    <property type="project" value="UniProtKB-KW"/>
</dbReference>
<dbReference type="Pfam" id="PF13493">
    <property type="entry name" value="DUF4118"/>
    <property type="match status" value="1"/>
</dbReference>
<evidence type="ECO:0000256" key="5">
    <source>
        <dbReference type="ARBA" id="ARBA00022741"/>
    </source>
</evidence>
<evidence type="ECO:0000313" key="13">
    <source>
        <dbReference type="EMBL" id="MBF4764430.1"/>
    </source>
</evidence>
<organism evidence="13 14">
    <name type="scientific">Nocardioides islandensis</name>
    <dbReference type="NCBI Taxonomy" id="433663"/>
    <lineage>
        <taxon>Bacteria</taxon>
        <taxon>Bacillati</taxon>
        <taxon>Actinomycetota</taxon>
        <taxon>Actinomycetes</taxon>
        <taxon>Propionibacteriales</taxon>
        <taxon>Nocardioidaceae</taxon>
        <taxon>Nocardioides</taxon>
    </lineage>
</organism>
<feature type="transmembrane region" description="Helical" evidence="11">
    <location>
        <begin position="35"/>
        <end position="52"/>
    </location>
</feature>
<dbReference type="GO" id="GO:0005524">
    <property type="term" value="F:ATP binding"/>
    <property type="evidence" value="ECO:0007669"/>
    <property type="project" value="UniProtKB-KW"/>
</dbReference>
<dbReference type="RefSeq" id="WP_194707619.1">
    <property type="nucleotide sequence ID" value="NZ_JADKPN010000009.1"/>
</dbReference>
<evidence type="ECO:0000256" key="4">
    <source>
        <dbReference type="ARBA" id="ARBA00022692"/>
    </source>
</evidence>
<keyword evidence="3" id="KW-0808">Transferase</keyword>
<dbReference type="GO" id="GO:0016020">
    <property type="term" value="C:membrane"/>
    <property type="evidence" value="ECO:0007669"/>
    <property type="project" value="UniProtKB-SubCell"/>
</dbReference>
<evidence type="ECO:0000256" key="8">
    <source>
        <dbReference type="ARBA" id="ARBA00022989"/>
    </source>
</evidence>
<feature type="transmembrane region" description="Helical" evidence="11">
    <location>
        <begin position="9"/>
        <end position="29"/>
    </location>
</feature>
<comment type="caution">
    <text evidence="13">The sequence shown here is derived from an EMBL/GenBank/DDBJ whole genome shotgun (WGS) entry which is preliminary data.</text>
</comment>
<keyword evidence="6 13" id="KW-0418">Kinase</keyword>
<comment type="subcellular location">
    <subcellularLocation>
        <location evidence="1">Membrane</location>
        <topology evidence="1">Multi-pass membrane protein</topology>
    </subcellularLocation>
</comment>
<evidence type="ECO:0000259" key="12">
    <source>
        <dbReference type="Pfam" id="PF13493"/>
    </source>
</evidence>
<gene>
    <name evidence="13" type="ORF">ISU07_14955</name>
</gene>
<keyword evidence="2" id="KW-0597">Phosphoprotein</keyword>
<dbReference type="AlphaFoldDB" id="A0A930YLA6"/>
<keyword evidence="14" id="KW-1185">Reference proteome</keyword>
<evidence type="ECO:0000256" key="11">
    <source>
        <dbReference type="SAM" id="Phobius"/>
    </source>
</evidence>
<proteinExistence type="predicted"/>
<feature type="transmembrane region" description="Helical" evidence="11">
    <location>
        <begin position="90"/>
        <end position="108"/>
    </location>
</feature>